<feature type="domain" description="Xylose isomerase-like TIM barrel" evidence="4">
    <location>
        <begin position="22"/>
        <end position="253"/>
    </location>
</feature>
<comment type="caution">
    <text evidence="5">The sequence shown here is derived from an EMBL/GenBank/DDBJ whole genome shotgun (WGS) entry which is preliminary data.</text>
</comment>
<protein>
    <submittedName>
        <fullName evidence="5">Hydroxypyruvate isomerase</fullName>
        <ecNumber evidence="5">5.3.1.22</ecNumber>
    </submittedName>
</protein>
<keyword evidence="1 2" id="KW-0413">Isomerase</keyword>
<dbReference type="Gene3D" id="3.20.20.150">
    <property type="entry name" value="Divalent-metal-dependent TIM barrel enzymes"/>
    <property type="match status" value="1"/>
</dbReference>
<gene>
    <name evidence="5" type="ORF">HNR59_003530</name>
</gene>
<dbReference type="InterPro" id="IPR036237">
    <property type="entry name" value="Xyl_isomerase-like_sf"/>
</dbReference>
<dbReference type="AlphaFoldDB" id="A0A7W9S4W1"/>
<keyword evidence="5" id="KW-0670">Pyruvate</keyword>
<evidence type="ECO:0000256" key="1">
    <source>
        <dbReference type="ARBA" id="ARBA00023235"/>
    </source>
</evidence>
<comment type="similarity">
    <text evidence="2">Belongs to the hyi family.</text>
</comment>
<dbReference type="PIRSF" id="PIRSF006241">
    <property type="entry name" value="HyI"/>
    <property type="match status" value="1"/>
</dbReference>
<dbReference type="RefSeq" id="WP_183832317.1">
    <property type="nucleotide sequence ID" value="NZ_JACHEU010000004.1"/>
</dbReference>
<dbReference type="InterPro" id="IPR050417">
    <property type="entry name" value="Sugar_Epim/Isomerase"/>
</dbReference>
<evidence type="ECO:0000259" key="4">
    <source>
        <dbReference type="Pfam" id="PF01261"/>
    </source>
</evidence>
<feature type="active site" description="Proton donor/acceptor" evidence="3">
    <location>
        <position position="237"/>
    </location>
</feature>
<dbReference type="GO" id="GO:0008903">
    <property type="term" value="F:hydroxypyruvate isomerase activity"/>
    <property type="evidence" value="ECO:0007669"/>
    <property type="project" value="UniProtKB-EC"/>
</dbReference>
<name>A0A7W9S4W1_9HYPH</name>
<evidence type="ECO:0000256" key="2">
    <source>
        <dbReference type="PIRNR" id="PIRNR006241"/>
    </source>
</evidence>
<dbReference type="InterPro" id="IPR026040">
    <property type="entry name" value="HyI-like"/>
</dbReference>
<proteinExistence type="inferred from homology"/>
<dbReference type="PANTHER" id="PTHR43489">
    <property type="entry name" value="ISOMERASE"/>
    <property type="match status" value="1"/>
</dbReference>
<evidence type="ECO:0000313" key="6">
    <source>
        <dbReference type="Proteomes" id="UP000533306"/>
    </source>
</evidence>
<dbReference type="PANTHER" id="PTHR43489:SF6">
    <property type="entry name" value="HYDROXYPYRUVATE ISOMERASE-RELATED"/>
    <property type="match status" value="1"/>
</dbReference>
<organism evidence="5 6">
    <name type="scientific">Aquamicrobium lusatiense</name>
    <dbReference type="NCBI Taxonomy" id="89772"/>
    <lineage>
        <taxon>Bacteria</taxon>
        <taxon>Pseudomonadati</taxon>
        <taxon>Pseudomonadota</taxon>
        <taxon>Alphaproteobacteria</taxon>
        <taxon>Hyphomicrobiales</taxon>
        <taxon>Phyllobacteriaceae</taxon>
        <taxon>Aquamicrobium</taxon>
    </lineage>
</organism>
<evidence type="ECO:0000313" key="5">
    <source>
        <dbReference type="EMBL" id="MBB6014136.1"/>
    </source>
</evidence>
<accession>A0A7W9S4W1</accession>
<dbReference type="EMBL" id="JACHEU010000004">
    <property type="protein sequence ID" value="MBB6014136.1"/>
    <property type="molecule type" value="Genomic_DNA"/>
</dbReference>
<dbReference type="Pfam" id="PF01261">
    <property type="entry name" value="AP_endonuc_2"/>
    <property type="match status" value="1"/>
</dbReference>
<evidence type="ECO:0000256" key="3">
    <source>
        <dbReference type="PIRSR" id="PIRSR006241-50"/>
    </source>
</evidence>
<dbReference type="EC" id="5.3.1.22" evidence="5"/>
<dbReference type="Proteomes" id="UP000533306">
    <property type="component" value="Unassembled WGS sequence"/>
</dbReference>
<dbReference type="SUPFAM" id="SSF51658">
    <property type="entry name" value="Xylose isomerase-like"/>
    <property type="match status" value="1"/>
</dbReference>
<sequence length="255" mass="27254">MSLSFSANLGFLWTELSLPDAVRAAKRAGFSAVELHWPYATDASDLKQALAETDLPVLGLNTSRGNVENGDFGLSALPGREQDAHAAIDQALAYAVEIGATAVHVMAGKIAAPEARETFIANLRYAADKAKPSGITILIEPINQHDAPGYFLSDNATASALIAEAGRDNIRIMFDCYHVGRSGKPVLEEFEAHKHNIGHVQFAAVPDRGEPDSGEVDFSAVLPKLAEGGYRGHFGAEYKPRGTTEAGLGWLAAWR</sequence>
<feature type="active site" description="Proton donor/acceptor" evidence="3">
    <location>
        <position position="140"/>
    </location>
</feature>
<keyword evidence="6" id="KW-1185">Reference proteome</keyword>
<dbReference type="InterPro" id="IPR013022">
    <property type="entry name" value="Xyl_isomerase-like_TIM-brl"/>
</dbReference>
<dbReference type="GO" id="GO:0046487">
    <property type="term" value="P:glyoxylate metabolic process"/>
    <property type="evidence" value="ECO:0007669"/>
    <property type="project" value="TreeGrafter"/>
</dbReference>
<reference evidence="5 6" key="1">
    <citation type="submission" date="2020-08" db="EMBL/GenBank/DDBJ databases">
        <title>Genomic Encyclopedia of Type Strains, Phase IV (KMG-IV): sequencing the most valuable type-strain genomes for metagenomic binning, comparative biology and taxonomic classification.</title>
        <authorList>
            <person name="Goeker M."/>
        </authorList>
    </citation>
    <scope>NUCLEOTIDE SEQUENCE [LARGE SCALE GENOMIC DNA]</scope>
    <source>
        <strain evidence="5 6">DSM 11099</strain>
    </source>
</reference>